<keyword evidence="3 8" id="KW-0479">Metal-binding</keyword>
<feature type="domain" description="MobA-like NTP transferase" evidence="9">
    <location>
        <begin position="12"/>
        <end position="161"/>
    </location>
</feature>
<comment type="caution">
    <text evidence="10">The sequence shown here is derived from an EMBL/GenBank/DDBJ whole genome shotgun (WGS) entry which is preliminary data.</text>
</comment>
<evidence type="ECO:0000256" key="7">
    <source>
        <dbReference type="ARBA" id="ARBA00023150"/>
    </source>
</evidence>
<dbReference type="Pfam" id="PF12804">
    <property type="entry name" value="NTP_transf_3"/>
    <property type="match status" value="1"/>
</dbReference>
<evidence type="ECO:0000256" key="5">
    <source>
        <dbReference type="ARBA" id="ARBA00022842"/>
    </source>
</evidence>
<dbReference type="SUPFAM" id="SSF53448">
    <property type="entry name" value="Nucleotide-diphospho-sugar transferases"/>
    <property type="match status" value="1"/>
</dbReference>
<accession>S7T270</accession>
<evidence type="ECO:0000256" key="1">
    <source>
        <dbReference type="ARBA" id="ARBA00022490"/>
    </source>
</evidence>
<feature type="binding site" evidence="8">
    <location>
        <position position="99"/>
    </location>
    <ligand>
        <name>GTP</name>
        <dbReference type="ChEBI" id="CHEBI:37565"/>
    </ligand>
</feature>
<comment type="cofactor">
    <cofactor evidence="8">
        <name>Mg(2+)</name>
        <dbReference type="ChEBI" id="CHEBI:18420"/>
    </cofactor>
</comment>
<dbReference type="PANTHER" id="PTHR19136">
    <property type="entry name" value="MOLYBDENUM COFACTOR GUANYLYLTRANSFERASE"/>
    <property type="match status" value="1"/>
</dbReference>
<keyword evidence="1 8" id="KW-0963">Cytoplasm</keyword>
<dbReference type="CDD" id="cd02503">
    <property type="entry name" value="MobA"/>
    <property type="match status" value="1"/>
</dbReference>
<dbReference type="Gene3D" id="3.90.550.10">
    <property type="entry name" value="Spore Coat Polysaccharide Biosynthesis Protein SpsA, Chain A"/>
    <property type="match status" value="1"/>
</dbReference>
<comment type="caution">
    <text evidence="8">Lacks conserved residue(s) required for the propagation of feature annotation.</text>
</comment>
<evidence type="ECO:0000256" key="4">
    <source>
        <dbReference type="ARBA" id="ARBA00022741"/>
    </source>
</evidence>
<evidence type="ECO:0000256" key="2">
    <source>
        <dbReference type="ARBA" id="ARBA00022679"/>
    </source>
</evidence>
<evidence type="ECO:0000256" key="3">
    <source>
        <dbReference type="ARBA" id="ARBA00022723"/>
    </source>
</evidence>
<dbReference type="GO" id="GO:0061603">
    <property type="term" value="F:molybdenum cofactor guanylyltransferase activity"/>
    <property type="evidence" value="ECO:0007669"/>
    <property type="project" value="UniProtKB-EC"/>
</dbReference>
<dbReference type="HAMAP" id="MF_00316">
    <property type="entry name" value="MobA"/>
    <property type="match status" value="1"/>
</dbReference>
<dbReference type="AlphaFoldDB" id="S7T270"/>
<keyword evidence="6 8" id="KW-0342">GTP-binding</keyword>
<keyword evidence="4 8" id="KW-0547">Nucleotide-binding</keyword>
<dbReference type="GO" id="GO:0046872">
    <property type="term" value="F:metal ion binding"/>
    <property type="evidence" value="ECO:0007669"/>
    <property type="project" value="UniProtKB-KW"/>
</dbReference>
<dbReference type="GO" id="GO:0005737">
    <property type="term" value="C:cytoplasm"/>
    <property type="evidence" value="ECO:0007669"/>
    <property type="project" value="UniProtKB-SubCell"/>
</dbReference>
<keyword evidence="2 8" id="KW-0808">Transferase</keyword>
<dbReference type="PANTHER" id="PTHR19136:SF81">
    <property type="entry name" value="MOLYBDENUM COFACTOR GUANYLYLTRANSFERASE"/>
    <property type="match status" value="1"/>
</dbReference>
<feature type="binding site" evidence="8">
    <location>
        <begin position="15"/>
        <end position="17"/>
    </location>
    <ligand>
        <name>GTP</name>
        <dbReference type="ChEBI" id="CHEBI:37565"/>
    </ligand>
</feature>
<comment type="similarity">
    <text evidence="8">Belongs to the MobA family.</text>
</comment>
<gene>
    <name evidence="8" type="primary">mobA</name>
    <name evidence="10" type="ORF">dsat_1398</name>
</gene>
<evidence type="ECO:0000256" key="6">
    <source>
        <dbReference type="ARBA" id="ARBA00023134"/>
    </source>
</evidence>
<proteinExistence type="inferred from homology"/>
<dbReference type="OrthoDB" id="9788394at2"/>
<keyword evidence="7 8" id="KW-0501">Molybdenum cofactor biosynthesis</keyword>
<keyword evidence="11" id="KW-1185">Reference proteome</keyword>
<evidence type="ECO:0000259" key="9">
    <source>
        <dbReference type="Pfam" id="PF12804"/>
    </source>
</evidence>
<protein>
    <recommendedName>
        <fullName evidence="8">Probable molybdenum cofactor guanylyltransferase</fullName>
        <shortName evidence="8">MoCo guanylyltransferase</shortName>
        <ecNumber evidence="8">2.7.7.77</ecNumber>
    </recommendedName>
    <alternativeName>
        <fullName evidence="8">GTP:molybdopterin guanylyltransferase</fullName>
    </alternativeName>
    <alternativeName>
        <fullName evidence="8">Mo-MPT guanylyltransferase</fullName>
    </alternativeName>
    <alternativeName>
        <fullName evidence="8">Molybdopterin guanylyltransferase</fullName>
    </alternativeName>
    <alternativeName>
        <fullName evidence="8">Molybdopterin-guanine dinucleotide synthase</fullName>
        <shortName evidence="8">MGD synthase</shortName>
    </alternativeName>
</protein>
<dbReference type="PATRIC" id="fig|1121439.3.peg.2782"/>
<dbReference type="eggNOG" id="COG0746">
    <property type="taxonomic scope" value="Bacteria"/>
</dbReference>
<reference evidence="10 11" key="1">
    <citation type="journal article" date="2013" name="Genome Announc.">
        <title>Draft genome sequences for three mercury-methylating, sulfate-reducing bacteria.</title>
        <authorList>
            <person name="Brown S.D."/>
            <person name="Hurt R.A.Jr."/>
            <person name="Gilmour C.C."/>
            <person name="Elias D.A."/>
        </authorList>
    </citation>
    <scope>NUCLEOTIDE SEQUENCE [LARGE SCALE GENOMIC DNA]</scope>
    <source>
        <strain evidence="10 11">DSM 16529</strain>
    </source>
</reference>
<organism evidence="10 11">
    <name type="scientific">Alkalidesulfovibrio alkalitolerans DSM 16529</name>
    <dbReference type="NCBI Taxonomy" id="1121439"/>
    <lineage>
        <taxon>Bacteria</taxon>
        <taxon>Pseudomonadati</taxon>
        <taxon>Thermodesulfobacteriota</taxon>
        <taxon>Desulfovibrionia</taxon>
        <taxon>Desulfovibrionales</taxon>
        <taxon>Desulfovibrionaceae</taxon>
        <taxon>Alkalidesulfovibrio</taxon>
    </lineage>
</organism>
<feature type="binding site" evidence="8">
    <location>
        <position position="71"/>
    </location>
    <ligand>
        <name>GTP</name>
        <dbReference type="ChEBI" id="CHEBI:37565"/>
    </ligand>
</feature>
<evidence type="ECO:0000313" key="11">
    <source>
        <dbReference type="Proteomes" id="UP000014975"/>
    </source>
</evidence>
<dbReference type="GO" id="GO:0005525">
    <property type="term" value="F:GTP binding"/>
    <property type="evidence" value="ECO:0007669"/>
    <property type="project" value="UniProtKB-UniRule"/>
</dbReference>
<name>S7T270_9BACT</name>
<dbReference type="EC" id="2.7.7.77" evidence="8"/>
<comment type="catalytic activity">
    <reaction evidence="8">
        <text>Mo-molybdopterin + GTP + H(+) = Mo-molybdopterin guanine dinucleotide + diphosphate</text>
        <dbReference type="Rhea" id="RHEA:34243"/>
        <dbReference type="ChEBI" id="CHEBI:15378"/>
        <dbReference type="ChEBI" id="CHEBI:33019"/>
        <dbReference type="ChEBI" id="CHEBI:37565"/>
        <dbReference type="ChEBI" id="CHEBI:71302"/>
        <dbReference type="ChEBI" id="CHEBI:71310"/>
        <dbReference type="EC" id="2.7.7.77"/>
    </reaction>
</comment>
<dbReference type="GO" id="GO:0006777">
    <property type="term" value="P:Mo-molybdopterin cofactor biosynthetic process"/>
    <property type="evidence" value="ECO:0007669"/>
    <property type="project" value="UniProtKB-KW"/>
</dbReference>
<keyword evidence="5 8" id="KW-0460">Magnesium</keyword>
<comment type="subcellular location">
    <subcellularLocation>
        <location evidence="8">Cytoplasm</location>
    </subcellularLocation>
</comment>
<dbReference type="RefSeq" id="WP_020888094.1">
    <property type="nucleotide sequence ID" value="NZ_ATHI01000031.1"/>
</dbReference>
<dbReference type="Proteomes" id="UP000014975">
    <property type="component" value="Unassembled WGS sequence"/>
</dbReference>
<evidence type="ECO:0000256" key="8">
    <source>
        <dbReference type="HAMAP-Rule" id="MF_00316"/>
    </source>
</evidence>
<feature type="binding site" evidence="8">
    <location>
        <position position="99"/>
    </location>
    <ligand>
        <name>Mg(2+)</name>
        <dbReference type="ChEBI" id="CHEBI:18420"/>
    </ligand>
</feature>
<dbReference type="InterPro" id="IPR025877">
    <property type="entry name" value="MobA-like_NTP_Trfase"/>
</dbReference>
<feature type="binding site" evidence="8">
    <location>
        <position position="27"/>
    </location>
    <ligand>
        <name>GTP</name>
        <dbReference type="ChEBI" id="CHEBI:37565"/>
    </ligand>
</feature>
<dbReference type="InterPro" id="IPR029044">
    <property type="entry name" value="Nucleotide-diphossugar_trans"/>
</dbReference>
<dbReference type="STRING" id="1121439.dsat_1398"/>
<evidence type="ECO:0000313" key="10">
    <source>
        <dbReference type="EMBL" id="EPR30676.1"/>
    </source>
</evidence>
<comment type="function">
    <text evidence="8">Transfers a GMP moiety from GTP to Mo-molybdopterin (Mo-MPT) cofactor (Moco or molybdenum cofactor) to form Mo-molybdopterin guanine dinucleotide (Mo-MGD) cofactor.</text>
</comment>
<dbReference type="EMBL" id="ATHI01000031">
    <property type="protein sequence ID" value="EPR30676.1"/>
    <property type="molecule type" value="Genomic_DNA"/>
</dbReference>
<comment type="domain">
    <text evidence="8">The N-terminal domain determines nucleotide recognition and specific binding, while the C-terminal domain determines the specific binding to the target protein.</text>
</comment>
<sequence length="207" mass="22518">MNTPHVPGTPCGVVLAGGQSTRLGRDKAFVPYRGGDLLGLAVRRLLARLPEVWVIGRDPAPHGLDVPWRLDDVPGHGPAAGVMTALRSTGRSCLVTSCDLPLLDDEHLDALLTAWAMRPEHTLMTTFLQVETGYIEALVSIYEPGAAEVIESALARGERKLSGIFPPAVRHHIPYSREEAMPFFNINFPADLAVLNALERRRAEESA</sequence>
<dbReference type="InterPro" id="IPR013482">
    <property type="entry name" value="Molybde_CF_guanTrfase"/>
</dbReference>